<evidence type="ECO:0000313" key="3">
    <source>
        <dbReference type="Proteomes" id="UP001143304"/>
    </source>
</evidence>
<name>A0ABT3T6Q2_9GAMM</name>
<feature type="signal peptide" evidence="1">
    <location>
        <begin position="1"/>
        <end position="24"/>
    </location>
</feature>
<proteinExistence type="predicted"/>
<protein>
    <recommendedName>
        <fullName evidence="4">DUF3108 domain-containing protein</fullName>
    </recommendedName>
</protein>
<reference evidence="2" key="1">
    <citation type="submission" date="2019-02" db="EMBL/GenBank/DDBJ databases">
        <authorList>
            <person name="Li S.-H."/>
        </authorList>
    </citation>
    <scope>NUCLEOTIDE SEQUENCE</scope>
    <source>
        <strain evidence="2">IMCC11814</strain>
    </source>
</reference>
<dbReference type="Proteomes" id="UP001143304">
    <property type="component" value="Unassembled WGS sequence"/>
</dbReference>
<organism evidence="2 3">
    <name type="scientific">Candidatus Marimicrobium litorale</name>
    <dbReference type="NCBI Taxonomy" id="2518991"/>
    <lineage>
        <taxon>Bacteria</taxon>
        <taxon>Pseudomonadati</taxon>
        <taxon>Pseudomonadota</taxon>
        <taxon>Gammaproteobacteria</taxon>
        <taxon>Cellvibrionales</taxon>
        <taxon>Halieaceae</taxon>
        <taxon>Marimicrobium</taxon>
    </lineage>
</organism>
<accession>A0ABT3T6Q2</accession>
<gene>
    <name evidence="2" type="ORF">EYC82_11330</name>
</gene>
<keyword evidence="1" id="KW-0732">Signal</keyword>
<comment type="caution">
    <text evidence="2">The sequence shown here is derived from an EMBL/GenBank/DDBJ whole genome shotgun (WGS) entry which is preliminary data.</text>
</comment>
<sequence>MNTLKQLIVIITALASLQAVSGMAASGDTATLPSWQVLEFEEKAFWATAHSRIELLPDEEDTEFWLLDITSSVVGNSETVAVVFEPETGQVLSRSRLSKGKGHRLKRYEYEENAVVRERRNGSDYPEMAPADWPVSSRKNVALPATSKDNVITSPYPLLVLAQRLLTSDENKAIEVLVHTDLNIYRVRLSSGNGIPLDVDYLQGEERVQGRRETRAVALQASPEGVLNDDGDFNLLGLESNILLFFDKASLLPLQVTGKAPRIGDTSIKLKSVILRQPPA</sequence>
<evidence type="ECO:0008006" key="4">
    <source>
        <dbReference type="Google" id="ProtNLM"/>
    </source>
</evidence>
<dbReference type="EMBL" id="SHNO01000001">
    <property type="protein sequence ID" value="MCX2977947.1"/>
    <property type="molecule type" value="Genomic_DNA"/>
</dbReference>
<evidence type="ECO:0000313" key="2">
    <source>
        <dbReference type="EMBL" id="MCX2977947.1"/>
    </source>
</evidence>
<dbReference type="RefSeq" id="WP_279249651.1">
    <property type="nucleotide sequence ID" value="NZ_SHNO01000001.1"/>
</dbReference>
<evidence type="ECO:0000256" key="1">
    <source>
        <dbReference type="SAM" id="SignalP"/>
    </source>
</evidence>
<keyword evidence="3" id="KW-1185">Reference proteome</keyword>
<feature type="chain" id="PRO_5046742739" description="DUF3108 domain-containing protein" evidence="1">
    <location>
        <begin position="25"/>
        <end position="280"/>
    </location>
</feature>